<keyword evidence="4" id="KW-1185">Reference proteome</keyword>
<dbReference type="Pfam" id="PF02129">
    <property type="entry name" value="Peptidase_S15"/>
    <property type="match status" value="1"/>
</dbReference>
<feature type="domain" description="Xaa-Pro dipeptidyl-peptidase C-terminal" evidence="2">
    <location>
        <begin position="311"/>
        <end position="583"/>
    </location>
</feature>
<dbReference type="Gene3D" id="2.60.120.260">
    <property type="entry name" value="Galactose-binding domain-like"/>
    <property type="match status" value="1"/>
</dbReference>
<dbReference type="AlphaFoldDB" id="A0AAD4PTW2"/>
<dbReference type="NCBIfam" id="TIGR00976">
    <property type="entry name" value="CocE_NonD"/>
    <property type="match status" value="1"/>
</dbReference>
<evidence type="ECO:0000259" key="2">
    <source>
        <dbReference type="SMART" id="SM00939"/>
    </source>
</evidence>
<dbReference type="EMBL" id="JAJTJA010000012">
    <property type="protein sequence ID" value="KAH8691460.1"/>
    <property type="molecule type" value="Genomic_DNA"/>
</dbReference>
<dbReference type="SUPFAM" id="SSF53474">
    <property type="entry name" value="alpha/beta-Hydrolases"/>
    <property type="match status" value="1"/>
</dbReference>
<protein>
    <submittedName>
        <fullName evidence="3">Alpha/Beta hydrolase protein</fullName>
    </submittedName>
</protein>
<dbReference type="SMART" id="SM00939">
    <property type="entry name" value="PepX_C"/>
    <property type="match status" value="1"/>
</dbReference>
<sequence>MGEITEVDDSNPLYIARINEEIELKDGSRIRANVFLPRSGGPRWPVLMSSSPYGKDVPLMDRRVAAVPEEQRSKHTRFEAPVPSWWCTKGYVLVYHDHRGSSQSPGFLAPFSSQHYDDYAEIVTWAADQHWSTGKVGLTGISYLALNQWFVAARQPRGLCCIVPWEGMADLYRDATRHGGITCTGMNNFWFERAVRPVQYGKGRELSLHGPDSPEGNLTEDQLSENRENFPELVLSNEFIDDEFYKRCGACDFSKITVPLLSAGNWGGILLHLRGNILGWMRAGSEYKYLRIHTGTHDAPFYSSPAMDLQLSFFDCWLKGDDYGGWKTGKQAPVSFAVRKGNPGIAAVDEKEAFKYRDEKEWPLARTVYKQVNLTHKKELREELQSGSVSLLSVSRIRQNLQFFPSGERILFKSAPAEEAYEICGHPSVMLSMSLTNHPHDDFADIDVYLALRKFDAEGKEVFYTSSLGTPQAVTLGWVRASHRTLSPKPYPEIEGELAWPTLSHRRDDVKRVRPGEIYELLTELWPTNLAVEKGETIALEVSPKDVAESGLNTTNDALYRSEAKLGGNNNIHFGSQYKNYLVLPVV</sequence>
<gene>
    <name evidence="3" type="ORF">BGW36DRAFT_304558</name>
</gene>
<dbReference type="InterPro" id="IPR029058">
    <property type="entry name" value="AB_hydrolase_fold"/>
</dbReference>
<dbReference type="PANTHER" id="PTHR43056">
    <property type="entry name" value="PEPTIDASE S9 PROLYL OLIGOPEPTIDASE"/>
    <property type="match status" value="1"/>
</dbReference>
<accession>A0AAD4PTW2</accession>
<dbReference type="RefSeq" id="XP_046067552.1">
    <property type="nucleotide sequence ID" value="XM_046211984.1"/>
</dbReference>
<dbReference type="GeneID" id="70242271"/>
<dbReference type="Proteomes" id="UP001201262">
    <property type="component" value="Unassembled WGS sequence"/>
</dbReference>
<dbReference type="PANTHER" id="PTHR43056:SF10">
    <property type="entry name" value="COCE_NOND FAMILY, PUTATIVE (AFU_ORTHOLOGUE AFUA_7G00600)-RELATED"/>
    <property type="match status" value="1"/>
</dbReference>
<evidence type="ECO:0000313" key="3">
    <source>
        <dbReference type="EMBL" id="KAH8691460.1"/>
    </source>
</evidence>
<dbReference type="InterPro" id="IPR005674">
    <property type="entry name" value="CocE/Ser_esterase"/>
</dbReference>
<evidence type="ECO:0000256" key="1">
    <source>
        <dbReference type="ARBA" id="ARBA00022801"/>
    </source>
</evidence>
<dbReference type="GO" id="GO:0008239">
    <property type="term" value="F:dipeptidyl-peptidase activity"/>
    <property type="evidence" value="ECO:0007669"/>
    <property type="project" value="InterPro"/>
</dbReference>
<dbReference type="SUPFAM" id="SSF49785">
    <property type="entry name" value="Galactose-binding domain-like"/>
    <property type="match status" value="1"/>
</dbReference>
<dbReference type="InterPro" id="IPR013736">
    <property type="entry name" value="Xaa-Pro_dipept_C"/>
</dbReference>
<dbReference type="InterPro" id="IPR050585">
    <property type="entry name" value="Xaa-Pro_dipeptidyl-ppase/CocE"/>
</dbReference>
<reference evidence="3" key="1">
    <citation type="submission" date="2021-12" db="EMBL/GenBank/DDBJ databases">
        <title>Convergent genome expansion in fungi linked to evolution of root-endophyte symbiosis.</title>
        <authorList>
            <consortium name="DOE Joint Genome Institute"/>
            <person name="Ke Y.-H."/>
            <person name="Bonito G."/>
            <person name="Liao H.-L."/>
            <person name="Looney B."/>
            <person name="Rojas-Flechas A."/>
            <person name="Nash J."/>
            <person name="Hameed K."/>
            <person name="Schadt C."/>
            <person name="Martin F."/>
            <person name="Crous P.W."/>
            <person name="Miettinen O."/>
            <person name="Magnuson J.K."/>
            <person name="Labbe J."/>
            <person name="Jacobson D."/>
            <person name="Doktycz M.J."/>
            <person name="Veneault-Fourrey C."/>
            <person name="Kuo A."/>
            <person name="Mondo S."/>
            <person name="Calhoun S."/>
            <person name="Riley R."/>
            <person name="Ohm R."/>
            <person name="LaButti K."/>
            <person name="Andreopoulos B."/>
            <person name="Pangilinan J."/>
            <person name="Nolan M."/>
            <person name="Tritt A."/>
            <person name="Clum A."/>
            <person name="Lipzen A."/>
            <person name="Daum C."/>
            <person name="Barry K."/>
            <person name="Grigoriev I.V."/>
            <person name="Vilgalys R."/>
        </authorList>
    </citation>
    <scope>NUCLEOTIDE SEQUENCE</scope>
    <source>
        <strain evidence="3">PMI_201</strain>
    </source>
</reference>
<proteinExistence type="predicted"/>
<comment type="caution">
    <text evidence="3">The sequence shown here is derived from an EMBL/GenBank/DDBJ whole genome shotgun (WGS) entry which is preliminary data.</text>
</comment>
<dbReference type="Pfam" id="PF08530">
    <property type="entry name" value="PepX_C"/>
    <property type="match status" value="1"/>
</dbReference>
<dbReference type="InterPro" id="IPR000383">
    <property type="entry name" value="Xaa-Pro-like_dom"/>
</dbReference>
<organism evidence="3 4">
    <name type="scientific">Talaromyces proteolyticus</name>
    <dbReference type="NCBI Taxonomy" id="1131652"/>
    <lineage>
        <taxon>Eukaryota</taxon>
        <taxon>Fungi</taxon>
        <taxon>Dikarya</taxon>
        <taxon>Ascomycota</taxon>
        <taxon>Pezizomycotina</taxon>
        <taxon>Eurotiomycetes</taxon>
        <taxon>Eurotiomycetidae</taxon>
        <taxon>Eurotiales</taxon>
        <taxon>Trichocomaceae</taxon>
        <taxon>Talaromyces</taxon>
        <taxon>Talaromyces sect. Bacilispori</taxon>
    </lineage>
</organism>
<dbReference type="Gene3D" id="1.10.3020.20">
    <property type="match status" value="1"/>
</dbReference>
<dbReference type="InterPro" id="IPR008979">
    <property type="entry name" value="Galactose-bd-like_sf"/>
</dbReference>
<name>A0AAD4PTW2_9EURO</name>
<evidence type="ECO:0000313" key="4">
    <source>
        <dbReference type="Proteomes" id="UP001201262"/>
    </source>
</evidence>
<keyword evidence="1 3" id="KW-0378">Hydrolase</keyword>
<dbReference type="Gene3D" id="3.40.50.1820">
    <property type="entry name" value="alpha/beta hydrolase"/>
    <property type="match status" value="1"/>
</dbReference>